<organism evidence="1 2">
    <name type="scientific">Streptomyces albipurpureus</name>
    <dbReference type="NCBI Taxonomy" id="2897419"/>
    <lineage>
        <taxon>Bacteria</taxon>
        <taxon>Bacillati</taxon>
        <taxon>Actinomycetota</taxon>
        <taxon>Actinomycetes</taxon>
        <taxon>Kitasatosporales</taxon>
        <taxon>Streptomycetaceae</taxon>
        <taxon>Streptomyces</taxon>
    </lineage>
</organism>
<name>A0ABT0UPC9_9ACTN</name>
<protein>
    <recommendedName>
        <fullName evidence="3">HK97 gp10 family phage protein</fullName>
    </recommendedName>
</protein>
<evidence type="ECO:0008006" key="3">
    <source>
        <dbReference type="Google" id="ProtNLM"/>
    </source>
</evidence>
<gene>
    <name evidence="1" type="ORF">NBG84_18180</name>
</gene>
<evidence type="ECO:0000313" key="1">
    <source>
        <dbReference type="EMBL" id="MCM2390196.1"/>
    </source>
</evidence>
<accession>A0ABT0UPC9</accession>
<sequence length="123" mass="13881">MARRRSRVQIRNLDRLRARMEALGPQVIEAARAAVQASAEAVRDDTRAGVRVKTGNLRDTVVIAYQAGGLRATIGWRNRKDWYASIHEHGTQRIPAQPALGPALEMERTKFEARLRAEVRKIL</sequence>
<keyword evidence="2" id="KW-1185">Reference proteome</keyword>
<dbReference type="Pfam" id="PF04883">
    <property type="entry name" value="HK97-gp10_like"/>
    <property type="match status" value="1"/>
</dbReference>
<dbReference type="NCBIfam" id="TIGR01725">
    <property type="entry name" value="phge_HK97_gp10"/>
    <property type="match status" value="1"/>
</dbReference>
<dbReference type="EMBL" id="JAMQAW010000023">
    <property type="protein sequence ID" value="MCM2390196.1"/>
    <property type="molecule type" value="Genomic_DNA"/>
</dbReference>
<proteinExistence type="predicted"/>
<dbReference type="Proteomes" id="UP001431429">
    <property type="component" value="Unassembled WGS sequence"/>
</dbReference>
<reference evidence="1" key="1">
    <citation type="submission" date="2022-06" db="EMBL/GenBank/DDBJ databases">
        <title>Genome public.</title>
        <authorList>
            <person name="Sun Q."/>
        </authorList>
    </citation>
    <scope>NUCLEOTIDE SEQUENCE</scope>
    <source>
        <strain evidence="1">CWNU-1</strain>
    </source>
</reference>
<evidence type="ECO:0000313" key="2">
    <source>
        <dbReference type="Proteomes" id="UP001431429"/>
    </source>
</evidence>
<dbReference type="InterPro" id="IPR010064">
    <property type="entry name" value="HK97-gp10_tail"/>
</dbReference>
<dbReference type="RefSeq" id="WP_250920525.1">
    <property type="nucleotide sequence ID" value="NZ_JAMQAW010000023.1"/>
</dbReference>
<comment type="caution">
    <text evidence="1">The sequence shown here is derived from an EMBL/GenBank/DDBJ whole genome shotgun (WGS) entry which is preliminary data.</text>
</comment>